<dbReference type="SMART" id="SM00233">
    <property type="entry name" value="PH"/>
    <property type="match status" value="1"/>
</dbReference>
<evidence type="ECO:0000256" key="1">
    <source>
        <dbReference type="ARBA" id="ARBA00004413"/>
    </source>
</evidence>
<evidence type="ECO:0000259" key="8">
    <source>
        <dbReference type="PROSITE" id="PS50003"/>
    </source>
</evidence>
<dbReference type="GO" id="GO:0005886">
    <property type="term" value="C:plasma membrane"/>
    <property type="evidence" value="ECO:0007669"/>
    <property type="project" value="UniProtKB-SubCell"/>
</dbReference>
<dbReference type="FunFam" id="2.30.29.30:FF:000138">
    <property type="entry name" value="Ventricular zone-expressed PH domain-containing protein-like 1"/>
    <property type="match status" value="1"/>
</dbReference>
<dbReference type="SUPFAM" id="SSF48371">
    <property type="entry name" value="ARM repeat"/>
    <property type="match status" value="1"/>
</dbReference>
<evidence type="ECO:0000256" key="5">
    <source>
        <dbReference type="ARBA" id="ARBA00059998"/>
    </source>
</evidence>
<dbReference type="Proteomes" id="UP000472240">
    <property type="component" value="Chromosome 2"/>
</dbReference>
<name>A0A671E2F6_RHIFE</name>
<reference evidence="10 11" key="1">
    <citation type="journal article" date="2015" name="Annu Rev Anim Biosci">
        <title>The Genome 10K Project: a way forward.</title>
        <authorList>
            <person name="Koepfli K.P."/>
            <person name="Paten B."/>
            <person name="O'Brien S.J."/>
            <person name="Koepfli K.P."/>
            <person name="Paten B."/>
            <person name="Antunes A."/>
            <person name="Belov K."/>
            <person name="Bustamante C."/>
            <person name="Castoe T.A."/>
            <person name="Clawson H."/>
            <person name="Crawford A.J."/>
            <person name="Diekhans M."/>
            <person name="Distel D."/>
            <person name="Durbin R."/>
            <person name="Earl D."/>
            <person name="Fujita M.K."/>
            <person name="Gamble T."/>
            <person name="Georges A."/>
            <person name="Gemmell N."/>
            <person name="Gilbert M.T."/>
            <person name="Graves J.M."/>
            <person name="Green R.E."/>
            <person name="Hickey G."/>
            <person name="Jarvis E.D."/>
            <person name="Johnson W."/>
            <person name="Komissarov A."/>
            <person name="Korf I."/>
            <person name="Kuhn R."/>
            <person name="Larkin D.M."/>
            <person name="Lewin H."/>
            <person name="Lopez J.V."/>
            <person name="Ma J."/>
            <person name="Marques-Bonet T."/>
            <person name="Miller W."/>
            <person name="Murphy R."/>
            <person name="Pevzner P."/>
            <person name="Shapiro B."/>
            <person name="Steiner C."/>
            <person name="Tamazian G."/>
            <person name="Venkatesh B."/>
            <person name="Wang J."/>
            <person name="Wayne R."/>
            <person name="Wiley E."/>
            <person name="Yang H."/>
            <person name="Zhang G."/>
            <person name="Haussler D."/>
            <person name="Ryder O."/>
            <person name="O'Brien S.J."/>
        </authorList>
    </citation>
    <scope>NUCLEOTIDE SEQUENCE</scope>
</reference>
<dbReference type="CDD" id="cd01264">
    <property type="entry name" value="PH_MELT_VEPH1"/>
    <property type="match status" value="1"/>
</dbReference>
<sequence length="788" mass="89604">MHHLFRLVLGQKDLSRAGDLFSLDDSEIEDSLTEALEQIKLISSSSDYQTNNNDQAVVEICITRITTAIRETESIEKHAKALVGLWDSCLEHNLRPSGKDEDTPHAKIASDIMSCILQNYDRPPVMALAIPIAVKFLHRGNKELCRNMSNYLSLAAITKADLLADHTEVIVKSIIQGNTMLLRVLPAVYEKQPHSINRHLTELLALMSQLEQPEQYHLLRLLHVAAKRKQPEVVQKCVPFLIGHLKDSAHNDIILNILIEIAGYEPVALNSFLPMLKEIGERFPYLIGQMARIYGAVGHVDEETARSCLPFLVSQLANMEHSFHHVLLLEIKGITDTFSSILGPQSRDIFRMSNSFTAIAKLLTRQLETSKPRSGSRKTSTEIEFPEKLEGTKLTIAENEDHEKLQVKIQAFEDKINAESNTPGSIRRYSLGQVSKEERKDIRFNRSKSLALHTVLIKGLSSDDEELVESGDIPASISLSEIDPLSQGNDKSPFKLDPDRSRLGSSSVSHPSILHIESENLPEMIKENCQEETPETTPSRVEYQDKLYLHLRKNLSRVKAYAVEIRKKIPVPDQCTIDDSVRSCVAKLFFTCSLKGHYCLYSKSSFILVSQEPQPWIHIMFLFQQDLDQVQLHLEEVRFFDVFGFSEAAGAWQCFMCNNPEKATVVNQDGQPLIEGKLKEKQVRWKFIKRWKTRYFTLAGNQLLFQKGKSKDDPDDSPIELSKVQSVKVVARKRRDRSLPRAFEIFTDNKTYVFKAKDEKNAEEWLQCINVAVAQAKERESREVTTYL</sequence>
<feature type="region of interest" description="Disordered" evidence="7">
    <location>
        <begin position="479"/>
        <end position="509"/>
    </location>
</feature>
<evidence type="ECO:0000256" key="6">
    <source>
        <dbReference type="ARBA" id="ARBA00062758"/>
    </source>
</evidence>
<comment type="similarity">
    <text evidence="2">Belongs to the MELT/VEPH family.</text>
</comment>
<evidence type="ECO:0000256" key="2">
    <source>
        <dbReference type="ARBA" id="ARBA00010187"/>
    </source>
</evidence>
<comment type="subunit">
    <text evidence="6">Interacts with TGFBR1.</text>
</comment>
<evidence type="ECO:0000256" key="3">
    <source>
        <dbReference type="ARBA" id="ARBA00022475"/>
    </source>
</evidence>
<dbReference type="Ensembl" id="ENSRFET00010008083.1">
    <property type="protein sequence ID" value="ENSRFEP00010007391.1"/>
    <property type="gene ID" value="ENSRFEG00010004933.1"/>
</dbReference>
<dbReference type="InterPro" id="IPR039888">
    <property type="entry name" value="Melted-like"/>
</dbReference>
<keyword evidence="4" id="KW-0472">Membrane</keyword>
<dbReference type="InterPro" id="IPR016024">
    <property type="entry name" value="ARM-type_fold"/>
</dbReference>
<evidence type="ECO:0000313" key="10">
    <source>
        <dbReference type="Ensembl" id="ENSRFEP00010007391.1"/>
    </source>
</evidence>
<gene>
    <name evidence="10" type="primary">VEPH1</name>
    <name evidence="9" type="ORF">mRhiFer1_018161</name>
</gene>
<feature type="compositionally biased region" description="Basic and acidic residues" evidence="7">
    <location>
        <begin position="492"/>
        <end position="502"/>
    </location>
</feature>
<dbReference type="AlphaFoldDB" id="A0A671E2F6"/>
<dbReference type="GO" id="GO:0010314">
    <property type="term" value="F:phosphatidylinositol-5-phosphate binding"/>
    <property type="evidence" value="ECO:0007669"/>
    <property type="project" value="TreeGrafter"/>
</dbReference>
<feature type="domain" description="PH" evidence="8">
    <location>
        <begin position="671"/>
        <end position="774"/>
    </location>
</feature>
<reference evidence="9 12" key="4">
    <citation type="journal article" date="2020" name="Nature">
        <title>Six reference-quality genomes reveal evolution of bat adaptations.</title>
        <authorList>
            <person name="Jebb D."/>
            <person name="Huang Z."/>
            <person name="Pippel M."/>
            <person name="Hughes G.M."/>
            <person name="Lavrichenko K."/>
            <person name="Devanna P."/>
            <person name="Winkler S."/>
            <person name="Jermiin L.S."/>
            <person name="Skirmuntt E.C."/>
            <person name="Katzourakis A."/>
            <person name="Burkitt-Gray L."/>
            <person name="Ray D.A."/>
            <person name="Sullivan K.A.M."/>
            <person name="Roscito J.G."/>
            <person name="Kirilenko B.M."/>
            <person name="Davalos L.M."/>
            <person name="Corthals A.P."/>
            <person name="Power M.L."/>
            <person name="Jones G."/>
            <person name="Ransome R.D."/>
            <person name="Dechmann D.K.N."/>
            <person name="Locatelli A.G."/>
            <person name="Puechmaille S.J."/>
            <person name="Fedrigo O."/>
            <person name="Jarvis E.D."/>
            <person name="Hiller M."/>
            <person name="Vernes S.C."/>
            <person name="Myers E.W."/>
            <person name="Teeling E.C."/>
        </authorList>
    </citation>
    <scope>NUCLEOTIDE SEQUENCE [LARGE SCALE GENOMIC DNA]</scope>
    <source>
        <strain evidence="9">MRhiFer1</strain>
        <tissue evidence="9">Lung</tissue>
    </source>
</reference>
<reference evidence="10 11" key="2">
    <citation type="journal article" date="2018" name="Annu Rev Anim Biosci">
        <title>Bat Biology, Genomes, and the Bat1K Project: To Generate Chromosome-Level Genomes for All Living Bat Species.</title>
        <authorList>
            <person name="Teeling E.C."/>
            <person name="Vernes S.C."/>
            <person name="Davalos L.M."/>
            <person name="Ray D.A."/>
            <person name="Gilbert M.T.P."/>
            <person name="Myers E."/>
        </authorList>
    </citation>
    <scope>NUCLEOTIDE SEQUENCE</scope>
</reference>
<evidence type="ECO:0000313" key="9">
    <source>
        <dbReference type="EMBL" id="KAF6385707.1"/>
    </source>
</evidence>
<proteinExistence type="inferred from homology"/>
<dbReference type="GeneTree" id="ENSGT00390000018660"/>
<dbReference type="PROSITE" id="PS50003">
    <property type="entry name" value="PH_DOMAIN"/>
    <property type="match status" value="1"/>
</dbReference>
<protein>
    <submittedName>
        <fullName evidence="9 10">Ventricular zone expressed PH domain containing 1</fullName>
    </submittedName>
</protein>
<evidence type="ECO:0000256" key="4">
    <source>
        <dbReference type="ARBA" id="ARBA00023136"/>
    </source>
</evidence>
<dbReference type="Proteomes" id="UP000585614">
    <property type="component" value="Unassembled WGS sequence"/>
</dbReference>
<dbReference type="SUPFAM" id="SSF50729">
    <property type="entry name" value="PH domain-like"/>
    <property type="match status" value="1"/>
</dbReference>
<evidence type="ECO:0000313" key="11">
    <source>
        <dbReference type="Proteomes" id="UP000472240"/>
    </source>
</evidence>
<dbReference type="Gene3D" id="2.30.29.30">
    <property type="entry name" value="Pleckstrin-homology domain (PH domain)/Phosphotyrosine-binding domain (PTB)"/>
    <property type="match status" value="1"/>
</dbReference>
<dbReference type="InterPro" id="IPR011993">
    <property type="entry name" value="PH-like_dom_sf"/>
</dbReference>
<dbReference type="PANTHER" id="PTHR21630">
    <property type="entry name" value="VEPH-A/MELTED"/>
    <property type="match status" value="1"/>
</dbReference>
<keyword evidence="11" id="KW-1185">Reference proteome</keyword>
<evidence type="ECO:0000313" key="12">
    <source>
        <dbReference type="Proteomes" id="UP000585614"/>
    </source>
</evidence>
<comment type="function">
    <text evidence="5">Interacts with TGF-beta receptor type-1 (TGFBR1) and inhibits dissociation of activated SMAD2 from TGFBR1, impeding its nuclear accumulation and resulting in impaired TGF-beta signaling. May also affect FOXO, Hippo and Wnt signaling.</text>
</comment>
<dbReference type="Pfam" id="PF00169">
    <property type="entry name" value="PH"/>
    <property type="match status" value="1"/>
</dbReference>
<evidence type="ECO:0000256" key="7">
    <source>
        <dbReference type="SAM" id="MobiDB-lite"/>
    </source>
</evidence>
<dbReference type="InterPro" id="IPR001849">
    <property type="entry name" value="PH_domain"/>
</dbReference>
<reference evidence="10" key="5">
    <citation type="submission" date="2025-05" db="UniProtKB">
        <authorList>
            <consortium name="Ensembl"/>
        </authorList>
    </citation>
    <scope>IDENTIFICATION</scope>
</reference>
<reference evidence="10 11" key="3">
    <citation type="submission" date="2018-12" db="EMBL/GenBank/DDBJ databases">
        <title>G10K-VGP greater horseshoe bat female genome, primary haplotype.</title>
        <authorList>
            <person name="Teeling E."/>
            <person name="Myers G."/>
            <person name="Vernes S."/>
            <person name="Pippel M."/>
            <person name="Winkler S."/>
            <person name="Fedrigo O."/>
            <person name="Rhie A."/>
            <person name="Koren S."/>
            <person name="Phillippy A."/>
            <person name="Lewin H."/>
            <person name="Damas J."/>
            <person name="Howe K."/>
            <person name="Mountcastle J."/>
            <person name="Jarvis E.D."/>
        </authorList>
    </citation>
    <scope>NUCLEOTIDE SEQUENCE [LARGE SCALE GENOMIC DNA]</scope>
</reference>
<dbReference type="EMBL" id="JACAGC010000002">
    <property type="protein sequence ID" value="KAF6385707.1"/>
    <property type="molecule type" value="Genomic_DNA"/>
</dbReference>
<comment type="subcellular location">
    <subcellularLocation>
        <location evidence="1">Cell membrane</location>
        <topology evidence="1">Peripheral membrane protein</topology>
        <orientation evidence="1">Cytoplasmic side</orientation>
    </subcellularLocation>
</comment>
<dbReference type="PANTHER" id="PTHR21630:SF10">
    <property type="entry name" value="VENTRICULAR ZONE-EXPRESSED PH DOMAIN-CONTAINING PROTEIN HOMOLOG 1"/>
    <property type="match status" value="1"/>
</dbReference>
<accession>A0A671E2F6</accession>
<organism evidence="10 11">
    <name type="scientific">Rhinolophus ferrumequinum</name>
    <name type="common">Greater horseshoe bat</name>
    <dbReference type="NCBI Taxonomy" id="59479"/>
    <lineage>
        <taxon>Eukaryota</taxon>
        <taxon>Metazoa</taxon>
        <taxon>Chordata</taxon>
        <taxon>Craniata</taxon>
        <taxon>Vertebrata</taxon>
        <taxon>Euteleostomi</taxon>
        <taxon>Mammalia</taxon>
        <taxon>Eutheria</taxon>
        <taxon>Laurasiatheria</taxon>
        <taxon>Chiroptera</taxon>
        <taxon>Yinpterochiroptera</taxon>
        <taxon>Rhinolophoidea</taxon>
        <taxon>Rhinolophidae</taxon>
        <taxon>Rhinolophinae</taxon>
        <taxon>Rhinolophus</taxon>
    </lineage>
</organism>
<dbReference type="GO" id="GO:0009966">
    <property type="term" value="P:regulation of signal transduction"/>
    <property type="evidence" value="ECO:0007669"/>
    <property type="project" value="TreeGrafter"/>
</dbReference>
<keyword evidence="3" id="KW-1003">Cell membrane</keyword>